<dbReference type="InterPro" id="IPR008979">
    <property type="entry name" value="Galactose-bd-like_sf"/>
</dbReference>
<dbReference type="InterPro" id="IPR000421">
    <property type="entry name" value="FA58C"/>
</dbReference>
<proteinExistence type="predicted"/>
<gene>
    <name evidence="2" type="ORF">SDC9_114051</name>
</gene>
<evidence type="ECO:0000313" key="2">
    <source>
        <dbReference type="EMBL" id="MPM67134.1"/>
    </source>
</evidence>
<dbReference type="EMBL" id="VSSQ01021508">
    <property type="protein sequence ID" value="MPM67134.1"/>
    <property type="molecule type" value="Genomic_DNA"/>
</dbReference>
<organism evidence="2">
    <name type="scientific">bioreactor metagenome</name>
    <dbReference type="NCBI Taxonomy" id="1076179"/>
    <lineage>
        <taxon>unclassified sequences</taxon>
        <taxon>metagenomes</taxon>
        <taxon>ecological metagenomes</taxon>
    </lineage>
</organism>
<evidence type="ECO:0000259" key="1">
    <source>
        <dbReference type="Pfam" id="PF00754"/>
    </source>
</evidence>
<accession>A0A645BZJ2</accession>
<dbReference type="Gene3D" id="2.60.120.260">
    <property type="entry name" value="Galactose-binding domain-like"/>
    <property type="match status" value="1"/>
</dbReference>
<feature type="domain" description="F5/8 type C" evidence="1">
    <location>
        <begin position="9"/>
        <end position="124"/>
    </location>
</feature>
<protein>
    <recommendedName>
        <fullName evidence="1">F5/8 type C domain-containing protein</fullName>
    </recommendedName>
</protein>
<name>A0A645BZJ2_9ZZZZ</name>
<dbReference type="Pfam" id="PF00754">
    <property type="entry name" value="F5_F8_type_C"/>
    <property type="match status" value="1"/>
</dbReference>
<comment type="caution">
    <text evidence="2">The sequence shown here is derived from an EMBL/GenBank/DDBJ whole genome shotgun (WGS) entry which is preliminary data.</text>
</comment>
<dbReference type="SUPFAM" id="SSF49785">
    <property type="entry name" value="Galactose-binding domain-like"/>
    <property type="match status" value="1"/>
</dbReference>
<sequence>MFQPYNSQYTAGGPLGLVDGVRGGEDFRTGGWQGYEGTDFTAVVDLGKKQLVHKITLGCLQEARSWIWLPTSVEYYYSVDGVNYTKLGALGHNASDKEMSAFTLDFPLDFAPVEARYIKVYAKNYGVCPDWHLGKGGKAWIFVDEIIVE</sequence>
<reference evidence="2" key="1">
    <citation type="submission" date="2019-08" db="EMBL/GenBank/DDBJ databases">
        <authorList>
            <person name="Kucharzyk K."/>
            <person name="Murdoch R.W."/>
            <person name="Higgins S."/>
            <person name="Loffler F."/>
        </authorList>
    </citation>
    <scope>NUCLEOTIDE SEQUENCE</scope>
</reference>
<dbReference type="AlphaFoldDB" id="A0A645BZJ2"/>